<dbReference type="AlphaFoldDB" id="M1Z204"/>
<protein>
    <submittedName>
        <fullName evidence="1">Uncharacterized protein</fullName>
    </submittedName>
</protein>
<dbReference type="EMBL" id="CAQJ01000086">
    <property type="protein sequence ID" value="CCQ91734.1"/>
    <property type="molecule type" value="Genomic_DNA"/>
</dbReference>
<keyword evidence="2" id="KW-1185">Reference proteome</keyword>
<proteinExistence type="predicted"/>
<organism evidence="1 2">
    <name type="scientific">Nitrospina gracilis (strain 3/211)</name>
    <dbReference type="NCBI Taxonomy" id="1266370"/>
    <lineage>
        <taxon>Bacteria</taxon>
        <taxon>Pseudomonadati</taxon>
        <taxon>Nitrospinota/Tectimicrobiota group</taxon>
        <taxon>Nitrospinota</taxon>
        <taxon>Nitrospinia</taxon>
        <taxon>Nitrospinales</taxon>
        <taxon>Nitrospinaceae</taxon>
        <taxon>Nitrospina</taxon>
    </lineage>
</organism>
<accession>M1Z204</accession>
<evidence type="ECO:0000313" key="1">
    <source>
        <dbReference type="EMBL" id="CCQ91734.1"/>
    </source>
</evidence>
<comment type="caution">
    <text evidence="1">The sequence shown here is derived from an EMBL/GenBank/DDBJ whole genome shotgun (WGS) entry which is preliminary data.</text>
</comment>
<evidence type="ECO:0000313" key="2">
    <source>
        <dbReference type="Proteomes" id="UP000011704"/>
    </source>
</evidence>
<sequence>MHSVYNARRNGPVQWESIPLAGILKNGRAQFHFPVVAVVVHPHYFRQPSGLRVLRDHFLLPAFQELQPRTHQVHPLNLLSQLRHKCRQVSAHTAPDHSDPRIRQSIDYRLDYFNLPGKGKVSEITLFQVGHYQLFSLLPESLGKHSCFLGTGAGGESVAIHINGFHVRVPGFQSG</sequence>
<gene>
    <name evidence="1" type="ORF">NITGR_780038</name>
</gene>
<name>M1Z204_NITG3</name>
<dbReference type="InParanoid" id="M1Z204"/>
<reference evidence="1 2" key="1">
    <citation type="journal article" date="2013" name="Front. Microbiol.">
        <title>The genome of Nitrospina gracilis illuminates the metabolism and evolution of the major marine nitrite oxidizer.</title>
        <authorList>
            <person name="Luecker S."/>
            <person name="Nowka B."/>
            <person name="Rattei T."/>
            <person name="Spieck E."/>
            <person name="and Daims H."/>
        </authorList>
    </citation>
    <scope>NUCLEOTIDE SEQUENCE [LARGE SCALE GENOMIC DNA]</scope>
    <source>
        <strain evidence="1 2">3/211</strain>
    </source>
</reference>
<dbReference type="HOGENOM" id="CLU_1530947_0_0_0"/>
<dbReference type="Proteomes" id="UP000011704">
    <property type="component" value="Unassembled WGS sequence"/>
</dbReference>